<dbReference type="Pfam" id="PF04239">
    <property type="entry name" value="DUF421"/>
    <property type="match status" value="1"/>
</dbReference>
<protein>
    <recommendedName>
        <fullName evidence="9">YetF C-terminal domain-containing protein</fullName>
    </recommendedName>
</protein>
<feature type="compositionally biased region" description="Basic and acidic residues" evidence="7">
    <location>
        <begin position="191"/>
        <end position="216"/>
    </location>
</feature>
<dbReference type="Proteomes" id="UP000199520">
    <property type="component" value="Unassembled WGS sequence"/>
</dbReference>
<feature type="region of interest" description="Disordered" evidence="7">
    <location>
        <begin position="173"/>
        <end position="216"/>
    </location>
</feature>
<feature type="transmembrane region" description="Helical" evidence="8">
    <location>
        <begin position="35"/>
        <end position="55"/>
    </location>
</feature>
<dbReference type="InterPro" id="IPR023090">
    <property type="entry name" value="UPF0702_alpha/beta_dom_sf"/>
</dbReference>
<evidence type="ECO:0000256" key="4">
    <source>
        <dbReference type="ARBA" id="ARBA00022692"/>
    </source>
</evidence>
<evidence type="ECO:0000256" key="2">
    <source>
        <dbReference type="ARBA" id="ARBA00006448"/>
    </source>
</evidence>
<evidence type="ECO:0000256" key="5">
    <source>
        <dbReference type="ARBA" id="ARBA00022989"/>
    </source>
</evidence>
<evidence type="ECO:0000256" key="1">
    <source>
        <dbReference type="ARBA" id="ARBA00004651"/>
    </source>
</evidence>
<dbReference type="PANTHER" id="PTHR34582:SF2">
    <property type="entry name" value="UPF0702 TRANSMEMBRANE PROTEIN YDFR"/>
    <property type="match status" value="1"/>
</dbReference>
<name>A0A1I4N8Y0_9FIRM</name>
<dbReference type="GO" id="GO:0005886">
    <property type="term" value="C:plasma membrane"/>
    <property type="evidence" value="ECO:0007669"/>
    <property type="project" value="UniProtKB-SubCell"/>
</dbReference>
<dbReference type="RefSeq" id="WP_090941178.1">
    <property type="nucleotide sequence ID" value="NZ_FOTS01000042.1"/>
</dbReference>
<keyword evidence="11" id="KW-1185">Reference proteome</keyword>
<dbReference type="AlphaFoldDB" id="A0A1I4N8Y0"/>
<evidence type="ECO:0000313" key="10">
    <source>
        <dbReference type="EMBL" id="SFM11747.1"/>
    </source>
</evidence>
<dbReference type="OrthoDB" id="1796697at2"/>
<accession>A0A1I4N8Y0</accession>
<keyword evidence="6 8" id="KW-0472">Membrane</keyword>
<evidence type="ECO:0000259" key="9">
    <source>
        <dbReference type="Pfam" id="PF04239"/>
    </source>
</evidence>
<keyword evidence="5 8" id="KW-1133">Transmembrane helix</keyword>
<evidence type="ECO:0000313" key="11">
    <source>
        <dbReference type="Proteomes" id="UP000199520"/>
    </source>
</evidence>
<feature type="transmembrane region" description="Helical" evidence="8">
    <location>
        <begin position="61"/>
        <end position="78"/>
    </location>
</feature>
<gene>
    <name evidence="10" type="ORF">SAMN04490355_104232</name>
</gene>
<sequence>MGSLDFSLIWKTLLTILYGTLILRIAGRKSLAQMTVAQTVVMLAVGTVLIEPLVGSELIDTFVLVAVAVFTLIAIEYSEIRFPFLKKIFTGHPVVLIENGEMKRERLKQVRMTIQQLEMELRQASISKVSDVKWGTIEPNGRFGFILKDELQPVDRWEFERLLDRLASIEKSINGHSNESPAEPPPVPIENKVEDSRSEDDVFKKLVANDKKNSTA</sequence>
<comment type="subcellular location">
    <subcellularLocation>
        <location evidence="1">Cell membrane</location>
        <topology evidence="1">Multi-pass membrane protein</topology>
    </subcellularLocation>
</comment>
<feature type="domain" description="YetF C-terminal" evidence="9">
    <location>
        <begin position="81"/>
        <end position="150"/>
    </location>
</feature>
<dbReference type="Gene3D" id="3.30.240.20">
    <property type="entry name" value="bsu07140 like domains"/>
    <property type="match status" value="1"/>
</dbReference>
<evidence type="ECO:0000256" key="6">
    <source>
        <dbReference type="ARBA" id="ARBA00023136"/>
    </source>
</evidence>
<organism evidence="10 11">
    <name type="scientific">Pelosinus propionicus DSM 13327</name>
    <dbReference type="NCBI Taxonomy" id="1123291"/>
    <lineage>
        <taxon>Bacteria</taxon>
        <taxon>Bacillati</taxon>
        <taxon>Bacillota</taxon>
        <taxon>Negativicutes</taxon>
        <taxon>Selenomonadales</taxon>
        <taxon>Sporomusaceae</taxon>
        <taxon>Pelosinus</taxon>
    </lineage>
</organism>
<evidence type="ECO:0000256" key="3">
    <source>
        <dbReference type="ARBA" id="ARBA00022475"/>
    </source>
</evidence>
<reference evidence="11" key="1">
    <citation type="submission" date="2016-10" db="EMBL/GenBank/DDBJ databases">
        <authorList>
            <person name="Varghese N."/>
            <person name="Submissions S."/>
        </authorList>
    </citation>
    <scope>NUCLEOTIDE SEQUENCE [LARGE SCALE GENOMIC DNA]</scope>
    <source>
        <strain evidence="11">DSM 13327</strain>
    </source>
</reference>
<evidence type="ECO:0000256" key="7">
    <source>
        <dbReference type="SAM" id="MobiDB-lite"/>
    </source>
</evidence>
<dbReference type="InterPro" id="IPR007353">
    <property type="entry name" value="DUF421"/>
</dbReference>
<proteinExistence type="inferred from homology"/>
<dbReference type="EMBL" id="FOTS01000042">
    <property type="protein sequence ID" value="SFM11747.1"/>
    <property type="molecule type" value="Genomic_DNA"/>
</dbReference>
<dbReference type="PANTHER" id="PTHR34582">
    <property type="entry name" value="UPF0702 TRANSMEMBRANE PROTEIN YCAP"/>
    <property type="match status" value="1"/>
</dbReference>
<comment type="similarity">
    <text evidence="2">Belongs to the UPF0702 family.</text>
</comment>
<evidence type="ECO:0000256" key="8">
    <source>
        <dbReference type="SAM" id="Phobius"/>
    </source>
</evidence>
<feature type="transmembrane region" description="Helical" evidence="8">
    <location>
        <begin position="6"/>
        <end position="23"/>
    </location>
</feature>
<dbReference type="STRING" id="1123291.SAMN04490355_104232"/>
<keyword evidence="4 8" id="KW-0812">Transmembrane</keyword>
<keyword evidence="3" id="KW-1003">Cell membrane</keyword>